<evidence type="ECO:0000259" key="1">
    <source>
        <dbReference type="Pfam" id="PF07157"/>
    </source>
</evidence>
<accession>A0A6J5LMW6</accession>
<name>A0A6J5LMW6_9CAUD</name>
<proteinExistence type="predicted"/>
<reference evidence="2" key="1">
    <citation type="submission" date="2020-04" db="EMBL/GenBank/DDBJ databases">
        <authorList>
            <person name="Chiriac C."/>
            <person name="Salcher M."/>
            <person name="Ghai R."/>
            <person name="Kavagutti S V."/>
        </authorList>
    </citation>
    <scope>NUCLEOTIDE SEQUENCE</scope>
</reference>
<sequence length="407" mass="45701">MTLFNQSRTKTATFRKANFIFVDSSIKGGIKFAEYEYPNNNRRDLEQLGGMLKKITISGLIDCNVNYKKRDKLQKIFDEPKAGLLSLPFYKKMHGYITEYSFNDNNNAVGQTGFTCEFVEVSKDKKNKKTGKGVLANLKSKILGKYEEQFDKAWNYASKTITEAKKKYNEYKEVFDSAVETTKNVANKMNQVASSVAGAGDSLGDASSAINEIINSANKLVNSPKALFSNFKVAFDNLGVAYNSSKDLFNVCKNFFGIDEKDRTQIGNSIVSQDIRNNQNLINQAVRINALTLAYQIAVDIDYSNTQEINDVIASLENGFSLIDLSIDREIIDLLHSLRYNAINELNQLRLSVPNVVEYEVKNPTPLINIVFNLYGNDDNKDTIIAINNFQDTSSVVGNIKVLKYVE</sequence>
<gene>
    <name evidence="2" type="ORF">UFOVP286_35</name>
</gene>
<organism evidence="2">
    <name type="scientific">uncultured Caudovirales phage</name>
    <dbReference type="NCBI Taxonomy" id="2100421"/>
    <lineage>
        <taxon>Viruses</taxon>
        <taxon>Duplodnaviria</taxon>
        <taxon>Heunggongvirae</taxon>
        <taxon>Uroviricota</taxon>
        <taxon>Caudoviricetes</taxon>
        <taxon>Peduoviridae</taxon>
        <taxon>Maltschvirus</taxon>
        <taxon>Maltschvirus maltsch</taxon>
    </lineage>
</organism>
<feature type="domain" description="DNA circulation N-terminal" evidence="1">
    <location>
        <begin position="9"/>
        <end position="93"/>
    </location>
</feature>
<dbReference type="InterPro" id="IPR009826">
    <property type="entry name" value="DNA_circ_N"/>
</dbReference>
<dbReference type="Pfam" id="PF07157">
    <property type="entry name" value="DNA_circ_N"/>
    <property type="match status" value="1"/>
</dbReference>
<protein>
    <submittedName>
        <fullName evidence="2">DNA circulation, N-terminal</fullName>
    </submittedName>
</protein>
<evidence type="ECO:0000313" key="2">
    <source>
        <dbReference type="EMBL" id="CAB4135745.1"/>
    </source>
</evidence>
<dbReference type="EMBL" id="LR796304">
    <property type="protein sequence ID" value="CAB4135745.1"/>
    <property type="molecule type" value="Genomic_DNA"/>
</dbReference>